<feature type="domain" description="G-protein coupled receptors family 1 profile" evidence="7">
    <location>
        <begin position="36"/>
        <end position="282"/>
    </location>
</feature>
<reference evidence="8" key="1">
    <citation type="submission" date="2025-08" db="UniProtKB">
        <authorList>
            <consortium name="Ensembl"/>
        </authorList>
    </citation>
    <scope>IDENTIFICATION</scope>
</reference>
<evidence type="ECO:0000313" key="9">
    <source>
        <dbReference type="Proteomes" id="UP000261620"/>
    </source>
</evidence>
<feature type="transmembrane region" description="Helical" evidence="6">
    <location>
        <begin position="132"/>
        <end position="155"/>
    </location>
</feature>
<dbReference type="InterPro" id="IPR000276">
    <property type="entry name" value="GPCR_Rhodpsn"/>
</dbReference>
<dbReference type="OMA" id="TRCDMNT"/>
<evidence type="ECO:0000256" key="3">
    <source>
        <dbReference type="ARBA" id="ARBA00022989"/>
    </source>
</evidence>
<dbReference type="AlphaFoldDB" id="A0A3Q3XIT0"/>
<dbReference type="Gene3D" id="1.20.1070.10">
    <property type="entry name" value="Rhodopsin 7-helix transmembrane proteins"/>
    <property type="match status" value="1"/>
</dbReference>
<dbReference type="FunFam" id="1.20.1070.10:FF:000096">
    <property type="entry name" value="Odorant receptor 131-2"/>
    <property type="match status" value="1"/>
</dbReference>
<dbReference type="GO" id="GO:0004930">
    <property type="term" value="F:G protein-coupled receptor activity"/>
    <property type="evidence" value="ECO:0007669"/>
    <property type="project" value="InterPro"/>
</dbReference>
<organism evidence="8 9">
    <name type="scientific">Mola mola</name>
    <name type="common">Ocean sunfish</name>
    <name type="synonym">Tetraodon mola</name>
    <dbReference type="NCBI Taxonomy" id="94237"/>
    <lineage>
        <taxon>Eukaryota</taxon>
        <taxon>Metazoa</taxon>
        <taxon>Chordata</taxon>
        <taxon>Craniata</taxon>
        <taxon>Vertebrata</taxon>
        <taxon>Euteleostomi</taxon>
        <taxon>Actinopterygii</taxon>
        <taxon>Neopterygii</taxon>
        <taxon>Teleostei</taxon>
        <taxon>Neoteleostei</taxon>
        <taxon>Acanthomorphata</taxon>
        <taxon>Eupercaria</taxon>
        <taxon>Tetraodontiformes</taxon>
        <taxon>Molidae</taxon>
        <taxon>Mola</taxon>
    </lineage>
</organism>
<protein>
    <recommendedName>
        <fullName evidence="7">G-protein coupled receptors family 1 profile domain-containing protein</fullName>
    </recommendedName>
</protein>
<keyword evidence="4 6" id="KW-0472">Membrane</keyword>
<feature type="compositionally biased region" description="Low complexity" evidence="5">
    <location>
        <begin position="319"/>
        <end position="328"/>
    </location>
</feature>
<feature type="region of interest" description="Disordered" evidence="5">
    <location>
        <begin position="304"/>
        <end position="328"/>
    </location>
</feature>
<dbReference type="Pfam" id="PF00001">
    <property type="entry name" value="7tm_1"/>
    <property type="match status" value="1"/>
</dbReference>
<dbReference type="PANTHER" id="PTHR26451:SF998">
    <property type="entry name" value="ODORANT RECEPTOR-RELATED"/>
    <property type="match status" value="1"/>
</dbReference>
<dbReference type="STRING" id="94237.ENSMMOP00000026404"/>
<feature type="transmembrane region" description="Helical" evidence="6">
    <location>
        <begin position="85"/>
        <end position="111"/>
    </location>
</feature>
<dbReference type="PRINTS" id="PR00237">
    <property type="entry name" value="GPCRRHODOPSN"/>
</dbReference>
<evidence type="ECO:0000259" key="7">
    <source>
        <dbReference type="PROSITE" id="PS50262"/>
    </source>
</evidence>
<feature type="transmembrane region" description="Helical" evidence="6">
    <location>
        <begin position="24"/>
        <end position="45"/>
    </location>
</feature>
<feature type="transmembrane region" description="Helical" evidence="6">
    <location>
        <begin position="57"/>
        <end position="79"/>
    </location>
</feature>
<name>A0A3Q3XIT0_MOLML</name>
<keyword evidence="2 6" id="KW-0812">Transmembrane</keyword>
<dbReference type="PROSITE" id="PS50262">
    <property type="entry name" value="G_PROTEIN_RECEP_F1_2"/>
    <property type="match status" value="1"/>
</dbReference>
<dbReference type="InterPro" id="IPR017452">
    <property type="entry name" value="GPCR_Rhodpsn_7TM"/>
</dbReference>
<dbReference type="CDD" id="cd00637">
    <property type="entry name" value="7tm_classA_rhodopsin-like"/>
    <property type="match status" value="1"/>
</dbReference>
<feature type="transmembrane region" description="Helical" evidence="6">
    <location>
        <begin position="262"/>
        <end position="284"/>
    </location>
</feature>
<dbReference type="Ensembl" id="ENSMMOT00000026851.1">
    <property type="protein sequence ID" value="ENSMMOP00000026404.1"/>
    <property type="gene ID" value="ENSMMOG00000020003.1"/>
</dbReference>
<evidence type="ECO:0000256" key="1">
    <source>
        <dbReference type="ARBA" id="ARBA00004370"/>
    </source>
</evidence>
<dbReference type="GO" id="GO:0016020">
    <property type="term" value="C:membrane"/>
    <property type="evidence" value="ECO:0007669"/>
    <property type="project" value="UniProtKB-SubCell"/>
</dbReference>
<dbReference type="PANTHER" id="PTHR26451">
    <property type="entry name" value="G_PROTEIN_RECEP_F1_2 DOMAIN-CONTAINING PROTEIN"/>
    <property type="match status" value="1"/>
</dbReference>
<dbReference type="GO" id="GO:0004984">
    <property type="term" value="F:olfactory receptor activity"/>
    <property type="evidence" value="ECO:0007669"/>
    <property type="project" value="TreeGrafter"/>
</dbReference>
<evidence type="ECO:0000256" key="4">
    <source>
        <dbReference type="ARBA" id="ARBA00023136"/>
    </source>
</evidence>
<evidence type="ECO:0000313" key="8">
    <source>
        <dbReference type="Ensembl" id="ENSMMOP00000026404.1"/>
    </source>
</evidence>
<dbReference type="InterPro" id="IPR052921">
    <property type="entry name" value="GPCR1_Superfamily_Member"/>
</dbReference>
<comment type="subcellular location">
    <subcellularLocation>
        <location evidence="1">Membrane</location>
    </subcellularLocation>
</comment>
<reference evidence="8" key="2">
    <citation type="submission" date="2025-09" db="UniProtKB">
        <authorList>
            <consortium name="Ensembl"/>
        </authorList>
    </citation>
    <scope>IDENTIFICATION</scope>
</reference>
<accession>A0A3Q3XIT0</accession>
<evidence type="ECO:0000256" key="6">
    <source>
        <dbReference type="SAM" id="Phobius"/>
    </source>
</evidence>
<feature type="transmembrane region" description="Helical" evidence="6">
    <location>
        <begin position="228"/>
        <end position="256"/>
    </location>
</feature>
<dbReference type="Proteomes" id="UP000261620">
    <property type="component" value="Unplaced"/>
</dbReference>
<keyword evidence="9" id="KW-1185">Reference proteome</keyword>
<proteinExistence type="predicted"/>
<sequence>CLSCLCEQLNSQTPAWSHALSKHLITVALGCLINGTNGVFVYTYFRGQVFQRDPRYVLYIHLVINDMIMLSLSVALQILTYTVPLGFAPCCIVLLFLVTTNNPLSLAGMALERYIAVCRPLHHVHICTVRRAHVVIALTWVVSFGSTFINIIMVLTTQPLSVFSRNVICYQSNVFHAPHYKALNTAGQVILFSFVFLTVVVTYVKVLHAARAASGSSQASARKARNTIALHGIQLLIYMLSFLSPIINIILIGMWPHKRTNILFTSFLFVNVFPRLLSPLIYGVRDQLFSSHVRLHLCSRCSAAGRKGAGGRPNGRRSGGSSRTAAGT</sequence>
<evidence type="ECO:0000256" key="2">
    <source>
        <dbReference type="ARBA" id="ARBA00022692"/>
    </source>
</evidence>
<dbReference type="SUPFAM" id="SSF81321">
    <property type="entry name" value="Family A G protein-coupled receptor-like"/>
    <property type="match status" value="1"/>
</dbReference>
<feature type="transmembrane region" description="Helical" evidence="6">
    <location>
        <begin position="189"/>
        <end position="207"/>
    </location>
</feature>
<evidence type="ECO:0000256" key="5">
    <source>
        <dbReference type="SAM" id="MobiDB-lite"/>
    </source>
</evidence>
<dbReference type="GO" id="GO:0005549">
    <property type="term" value="F:odorant binding"/>
    <property type="evidence" value="ECO:0007669"/>
    <property type="project" value="TreeGrafter"/>
</dbReference>
<keyword evidence="3 6" id="KW-1133">Transmembrane helix</keyword>